<dbReference type="Gene3D" id="2.60.40.10">
    <property type="entry name" value="Immunoglobulins"/>
    <property type="match status" value="5"/>
</dbReference>
<evidence type="ECO:0000313" key="14">
    <source>
        <dbReference type="EMBL" id="TRY94337.1"/>
    </source>
</evidence>
<feature type="transmembrane region" description="Helical" evidence="11">
    <location>
        <begin position="700"/>
        <end position="722"/>
    </location>
</feature>
<feature type="transmembrane region" description="Helical" evidence="11">
    <location>
        <begin position="303"/>
        <end position="324"/>
    </location>
</feature>
<accession>A0A553QWM3</accession>
<sequence length="845" mass="94980">MSRTHYGAYVLLWMFSLMECKVPDVRVTCIFSEECVLPCTFTHTGGELSVQWFQQDSLILSLQHTGNILNNGNLQFLSDDVSKGNASVRLSNVDTRSKGRYRCVVNNVTQLYVAATVEAPIRSISMVRSELSGLINCSTREVYPAPVLQWSSEPRVPAGILQPITRITPARKGLFTVESVLKQLNYSKLNISPGQTLVIPCRAPKHLQSQSFSVLWTFSRENQTTDVLGYDSWSHTSRKVWDQAELKGDEALKGDLSLNLKKPTASEHTGIYTCEVSGGKTRHLIQTRVKIPDGKPGEASLKYHLWMLGIVAGLIALLAGVLIIKRYRAKTAEDVEAGSNLLPEASAKHSVAEVKKDESAMESRGFCAALLLLLRTCVSGITTTKDAHVTCLFMEDCVLPCSFRPTGAVVIHWYKQQIPVHSYYYNQDQYGLQNKHFSGRTGLFSSQIALGNASLVLRRVKVQDQGRYKCYTSTRKGNQETFVNLGVKALIQSVKLEMVEEKIICVSQNIYPAPELTWSTDPPTDTRNLQNQTRRSSDTRGLFSVESSIGLMGNVSQHVYFCSLLSADGLQVWTASLHQQDELFAEEGSAFLVPCIIPHPWRNFTLTWTFIRSAESLIIFTYDSRSRRMVNLWEGRAEVDVELAHVGNASLHLLNPESQTHSGFYICTLHSFQVRHQVQTHLNVTLRVPDDDEYDCRRSWWGTAASVFIFLVTVSVALSRCLTLKEMLLPDRQAQDEPRRKVLESAKTEIHRVTSITKQKLSEDPDHILPHSPIENSITDSFTPDRPQTPTSAILTLLTTDEKENERNELEPESAERAEMEIVIHTFYTTFENATPELTQINGFR</sequence>
<dbReference type="InterPro" id="IPR007110">
    <property type="entry name" value="Ig-like_dom"/>
</dbReference>
<dbReference type="FunFam" id="2.60.40.10:FF:000142">
    <property type="entry name" value="V-set domain-containing T-cell activation inhibitor 1"/>
    <property type="match status" value="1"/>
</dbReference>
<dbReference type="OrthoDB" id="9983389at2759"/>
<dbReference type="CDD" id="cd16091">
    <property type="entry name" value="IgV_HHLA2"/>
    <property type="match status" value="1"/>
</dbReference>
<keyword evidence="2" id="KW-1003">Cell membrane</keyword>
<keyword evidence="9" id="KW-0325">Glycoprotein</keyword>
<evidence type="ECO:0000256" key="10">
    <source>
        <dbReference type="ARBA" id="ARBA00023319"/>
    </source>
</evidence>
<gene>
    <name evidence="14" type="ORF">DNTS_026335</name>
</gene>
<feature type="domain" description="Ig-like" evidence="13">
    <location>
        <begin position="399"/>
        <end position="486"/>
    </location>
</feature>
<feature type="chain" id="PRO_5021747402" description="Ig-like domain-containing protein" evidence="12">
    <location>
        <begin position="21"/>
        <end position="845"/>
    </location>
</feature>
<evidence type="ECO:0000313" key="15">
    <source>
        <dbReference type="Proteomes" id="UP000316079"/>
    </source>
</evidence>
<evidence type="ECO:0000256" key="12">
    <source>
        <dbReference type="SAM" id="SignalP"/>
    </source>
</evidence>
<dbReference type="InterPro" id="IPR003598">
    <property type="entry name" value="Ig_sub2"/>
</dbReference>
<dbReference type="GO" id="GO:0009897">
    <property type="term" value="C:external side of plasma membrane"/>
    <property type="evidence" value="ECO:0007669"/>
    <property type="project" value="TreeGrafter"/>
</dbReference>
<dbReference type="GO" id="GO:0006955">
    <property type="term" value="P:immune response"/>
    <property type="evidence" value="ECO:0007669"/>
    <property type="project" value="TreeGrafter"/>
</dbReference>
<feature type="domain" description="Ig-like" evidence="13">
    <location>
        <begin position="23"/>
        <end position="125"/>
    </location>
</feature>
<comment type="subcellular location">
    <subcellularLocation>
        <location evidence="1">Cell membrane</location>
        <topology evidence="1">Single-pass type I membrane protein</topology>
    </subcellularLocation>
</comment>
<evidence type="ECO:0000256" key="1">
    <source>
        <dbReference type="ARBA" id="ARBA00004251"/>
    </source>
</evidence>
<evidence type="ECO:0000256" key="7">
    <source>
        <dbReference type="ARBA" id="ARBA00023157"/>
    </source>
</evidence>
<evidence type="ECO:0000256" key="9">
    <source>
        <dbReference type="ARBA" id="ARBA00023180"/>
    </source>
</evidence>
<dbReference type="SUPFAM" id="SSF48726">
    <property type="entry name" value="Immunoglobulin"/>
    <property type="match status" value="3"/>
</dbReference>
<keyword evidence="7" id="KW-1015">Disulfide bond</keyword>
<evidence type="ECO:0000256" key="6">
    <source>
        <dbReference type="ARBA" id="ARBA00023136"/>
    </source>
</evidence>
<feature type="signal peptide" evidence="12">
    <location>
        <begin position="1"/>
        <end position="20"/>
    </location>
</feature>
<evidence type="ECO:0000256" key="8">
    <source>
        <dbReference type="ARBA" id="ARBA00023170"/>
    </source>
</evidence>
<proteinExistence type="predicted"/>
<keyword evidence="6 11" id="KW-0472">Membrane</keyword>
<evidence type="ECO:0000256" key="5">
    <source>
        <dbReference type="ARBA" id="ARBA00022989"/>
    </source>
</evidence>
<dbReference type="EMBL" id="SRMA01025456">
    <property type="protein sequence ID" value="TRY94337.1"/>
    <property type="molecule type" value="Genomic_DNA"/>
</dbReference>
<evidence type="ECO:0000259" key="13">
    <source>
        <dbReference type="PROSITE" id="PS50835"/>
    </source>
</evidence>
<dbReference type="SMART" id="SM00409">
    <property type="entry name" value="IG"/>
    <property type="match status" value="4"/>
</dbReference>
<dbReference type="GO" id="GO:0042130">
    <property type="term" value="P:negative regulation of T cell proliferation"/>
    <property type="evidence" value="ECO:0007669"/>
    <property type="project" value="TreeGrafter"/>
</dbReference>
<dbReference type="PANTHER" id="PTHR25466:SF14">
    <property type="entry name" value="BUTYROPHILIN SUBFAMILY 2 MEMBER A2-LIKE-RELATED"/>
    <property type="match status" value="1"/>
</dbReference>
<dbReference type="Proteomes" id="UP000316079">
    <property type="component" value="Unassembled WGS sequence"/>
</dbReference>
<dbReference type="GO" id="GO:0042102">
    <property type="term" value="P:positive regulation of T cell proliferation"/>
    <property type="evidence" value="ECO:0007669"/>
    <property type="project" value="TreeGrafter"/>
</dbReference>
<comment type="caution">
    <text evidence="14">The sequence shown here is derived from an EMBL/GenBank/DDBJ whole genome shotgun (WGS) entry which is preliminary data.</text>
</comment>
<evidence type="ECO:0000256" key="3">
    <source>
        <dbReference type="ARBA" id="ARBA00022692"/>
    </source>
</evidence>
<evidence type="ECO:0000256" key="2">
    <source>
        <dbReference type="ARBA" id="ARBA00022475"/>
    </source>
</evidence>
<organism evidence="14 15">
    <name type="scientific">Danionella cerebrum</name>
    <dbReference type="NCBI Taxonomy" id="2873325"/>
    <lineage>
        <taxon>Eukaryota</taxon>
        <taxon>Metazoa</taxon>
        <taxon>Chordata</taxon>
        <taxon>Craniata</taxon>
        <taxon>Vertebrata</taxon>
        <taxon>Euteleostomi</taxon>
        <taxon>Actinopterygii</taxon>
        <taxon>Neopterygii</taxon>
        <taxon>Teleostei</taxon>
        <taxon>Ostariophysi</taxon>
        <taxon>Cypriniformes</taxon>
        <taxon>Danionidae</taxon>
        <taxon>Danioninae</taxon>
        <taxon>Danionella</taxon>
    </lineage>
</organism>
<keyword evidence="10" id="KW-0393">Immunoglobulin domain</keyword>
<dbReference type="InterPro" id="IPR036179">
    <property type="entry name" value="Ig-like_dom_sf"/>
</dbReference>
<keyword evidence="8" id="KW-0675">Receptor</keyword>
<keyword evidence="3 11" id="KW-0812">Transmembrane</keyword>
<dbReference type="AlphaFoldDB" id="A0A553QWM3"/>
<dbReference type="SMART" id="SM00408">
    <property type="entry name" value="IGc2"/>
    <property type="match status" value="2"/>
</dbReference>
<dbReference type="InterPro" id="IPR013783">
    <property type="entry name" value="Ig-like_fold"/>
</dbReference>
<dbReference type="PANTHER" id="PTHR25466">
    <property type="entry name" value="T-LYMPHOCYTE ACTIVATION ANTIGEN"/>
    <property type="match status" value="1"/>
</dbReference>
<keyword evidence="4 12" id="KW-0732">Signal</keyword>
<keyword evidence="5 11" id="KW-1133">Transmembrane helix</keyword>
<evidence type="ECO:0000256" key="11">
    <source>
        <dbReference type="SAM" id="Phobius"/>
    </source>
</evidence>
<dbReference type="STRING" id="623744.A0A553QWM3"/>
<dbReference type="InterPro" id="IPR051713">
    <property type="entry name" value="T-cell_Activation_Regulation"/>
</dbReference>
<protein>
    <recommendedName>
        <fullName evidence="13">Ig-like domain-containing protein</fullName>
    </recommendedName>
</protein>
<dbReference type="GO" id="GO:0031295">
    <property type="term" value="P:T cell costimulation"/>
    <property type="evidence" value="ECO:0007669"/>
    <property type="project" value="TreeGrafter"/>
</dbReference>
<name>A0A553QWM3_9TELE</name>
<dbReference type="SMART" id="SM00406">
    <property type="entry name" value="IGv"/>
    <property type="match status" value="3"/>
</dbReference>
<dbReference type="Pfam" id="PF07686">
    <property type="entry name" value="V-set"/>
    <property type="match status" value="2"/>
</dbReference>
<dbReference type="GO" id="GO:0071222">
    <property type="term" value="P:cellular response to lipopolysaccharide"/>
    <property type="evidence" value="ECO:0007669"/>
    <property type="project" value="TreeGrafter"/>
</dbReference>
<feature type="domain" description="Ig-like" evidence="13">
    <location>
        <begin position="163"/>
        <end position="290"/>
    </location>
</feature>
<reference evidence="14 15" key="1">
    <citation type="journal article" date="2019" name="Sci. Data">
        <title>Hybrid genome assembly and annotation of Danionella translucida.</title>
        <authorList>
            <person name="Kadobianskyi M."/>
            <person name="Schulze L."/>
            <person name="Schuelke M."/>
            <person name="Judkewitz B."/>
        </authorList>
    </citation>
    <scope>NUCLEOTIDE SEQUENCE [LARGE SCALE GENOMIC DNA]</scope>
    <source>
        <strain evidence="14 15">Bolton</strain>
    </source>
</reference>
<evidence type="ECO:0000256" key="4">
    <source>
        <dbReference type="ARBA" id="ARBA00022729"/>
    </source>
</evidence>
<dbReference type="InterPro" id="IPR013106">
    <property type="entry name" value="Ig_V-set"/>
</dbReference>
<keyword evidence="15" id="KW-1185">Reference proteome</keyword>
<dbReference type="GO" id="GO:0007166">
    <property type="term" value="P:cell surface receptor signaling pathway"/>
    <property type="evidence" value="ECO:0007669"/>
    <property type="project" value="TreeGrafter"/>
</dbReference>
<dbReference type="InterPro" id="IPR003599">
    <property type="entry name" value="Ig_sub"/>
</dbReference>
<dbReference type="PROSITE" id="PS50835">
    <property type="entry name" value="IG_LIKE"/>
    <property type="match status" value="3"/>
</dbReference>